<dbReference type="AlphaFoldDB" id="A0A8S1YPI6"/>
<keyword evidence="3" id="KW-1185">Reference proteome</keyword>
<evidence type="ECO:0000259" key="1">
    <source>
        <dbReference type="Pfam" id="PF07534"/>
    </source>
</evidence>
<comment type="caution">
    <text evidence="2">The sequence shown here is derived from an EMBL/GenBank/DDBJ whole genome shotgun (WGS) entry which is preliminary data.</text>
</comment>
<feature type="domain" description="TLDc" evidence="1">
    <location>
        <begin position="94"/>
        <end position="217"/>
    </location>
</feature>
<dbReference type="Proteomes" id="UP000683925">
    <property type="component" value="Unassembled WGS sequence"/>
</dbReference>
<name>A0A8S1YPI6_PAROT</name>
<dbReference type="Pfam" id="PF07534">
    <property type="entry name" value="TLD"/>
    <property type="match status" value="1"/>
</dbReference>
<evidence type="ECO:0000313" key="3">
    <source>
        <dbReference type="Proteomes" id="UP000683925"/>
    </source>
</evidence>
<protein>
    <recommendedName>
        <fullName evidence="1">TLDc domain-containing protein</fullName>
    </recommendedName>
</protein>
<proteinExistence type="predicted"/>
<organism evidence="2 3">
    <name type="scientific">Paramecium octaurelia</name>
    <dbReference type="NCBI Taxonomy" id="43137"/>
    <lineage>
        <taxon>Eukaryota</taxon>
        <taxon>Sar</taxon>
        <taxon>Alveolata</taxon>
        <taxon>Ciliophora</taxon>
        <taxon>Intramacronucleata</taxon>
        <taxon>Oligohymenophorea</taxon>
        <taxon>Peniculida</taxon>
        <taxon>Parameciidae</taxon>
        <taxon>Paramecium</taxon>
    </lineage>
</organism>
<dbReference type="EMBL" id="CAJJDP010000309">
    <property type="protein sequence ID" value="CAD8215561.1"/>
    <property type="molecule type" value="Genomic_DNA"/>
</dbReference>
<dbReference type="OrthoDB" id="10001977at2759"/>
<gene>
    <name evidence="2" type="ORF">POCTA_138.1.T3050003</name>
</gene>
<sequence length="220" mass="26768">MRQGFKAFFSFSKLGGREQVCESCLYDYNILPFNFDYVIKAWQLQIGEVLNMPRHIEETWIFIKFDFWIKIFCFTRENKENDKKLNFNILRYKKWIKWIIFLVRSQQQRQFTHDFSIKSEYIFEVYSPCKWVSNLNNYGQYDSLQQFILSQTHNQIYSLKQDRRYRASYCNSTFGGGHGYCKLGDSYRFDQYQNQGEHPHLYGQNKSEIKECEIYEISFI</sequence>
<accession>A0A8S1YPI6</accession>
<dbReference type="InterPro" id="IPR006571">
    <property type="entry name" value="TLDc_dom"/>
</dbReference>
<reference evidence="2" key="1">
    <citation type="submission" date="2021-01" db="EMBL/GenBank/DDBJ databases">
        <authorList>
            <consortium name="Genoscope - CEA"/>
            <person name="William W."/>
        </authorList>
    </citation>
    <scope>NUCLEOTIDE SEQUENCE</scope>
</reference>
<evidence type="ECO:0000313" key="2">
    <source>
        <dbReference type="EMBL" id="CAD8215561.1"/>
    </source>
</evidence>